<feature type="region of interest" description="Disordered" evidence="2">
    <location>
        <begin position="574"/>
        <end position="665"/>
    </location>
</feature>
<proteinExistence type="predicted"/>
<dbReference type="Proteomes" id="UP000756132">
    <property type="component" value="Chromosome 6"/>
</dbReference>
<name>A0A9Q8PA38_PASFU</name>
<dbReference type="KEGG" id="ffu:CLAFUR5_07555"/>
<feature type="compositionally biased region" description="Basic and acidic residues" evidence="2">
    <location>
        <begin position="574"/>
        <end position="583"/>
    </location>
</feature>
<evidence type="ECO:0000256" key="2">
    <source>
        <dbReference type="SAM" id="MobiDB-lite"/>
    </source>
</evidence>
<dbReference type="GeneID" id="71987433"/>
<gene>
    <name evidence="3" type="ORF">CLAFUR5_07555</name>
</gene>
<keyword evidence="4" id="KW-1185">Reference proteome</keyword>
<keyword evidence="1" id="KW-0175">Coiled coil</keyword>
<feature type="compositionally biased region" description="Basic and acidic residues" evidence="2">
    <location>
        <begin position="625"/>
        <end position="658"/>
    </location>
</feature>
<dbReference type="EMBL" id="CP090168">
    <property type="protein sequence ID" value="UJO18681.1"/>
    <property type="molecule type" value="Genomic_DNA"/>
</dbReference>
<sequence>MSGTNDEDEQNDSRPLLDRTLQGLKHDADRFMKELQEQEQRFYKDLEKQSNSGGPFSSFKKFVDGGLSTLSGSWTNLPKHVVEFRDKMQQEQQRMLDEELDISRRWNGSDDTPDYITMELARSSKQEKDDARSATALLMTESLRRNENVSLGRIEALYSDPEDMLGQLDRLAEPFFGMRLERGSRQPWLSVDWFKRNAYSPIRLEAHPDLAGEGSKWRAAFEDLLDATLDKPMSSMERVGLREPYGKPQSTYHGPGLEWMLSLQCRGILPPLLPRFYGSASEHSKRALGKQTLTDIIKQNRSEVPWSNRLSPFDVSLLRKDISDLLSEVATKSTADTEAEPMPFGVGSPDTEQDLYDSPHIYPGLHAPVAQHTRTVFSPLTGDKDDDWEEADYGLWTALHAKNSATVAEIVNAWYDKYGDIDDLVHEPLDEFMRRHAFESHSEWFSTLNEAIRRSDLPDDDFWKQNAHSKETGMLEKLDKAPLQEKWRRRQLMRRGDELVGYPLTWPLCSTEELEEMVERMEQENDNLAEMTGGDKSGARVSTARRLDLEDEDSLEQIKWLEELEQHNKQRLLDARREQDKASQAEIQKPQSSLEMPQVLSALTTTQTTRMPDGTVTTKVVLKRRFADGREETEESLHTSKESNSEQQEKQPEAERPKQKGWFWS</sequence>
<feature type="compositionally biased region" description="Polar residues" evidence="2">
    <location>
        <begin position="585"/>
        <end position="618"/>
    </location>
</feature>
<evidence type="ECO:0000256" key="1">
    <source>
        <dbReference type="SAM" id="Coils"/>
    </source>
</evidence>
<protein>
    <submittedName>
        <fullName evidence="3">Uncharacterized protein</fullName>
    </submittedName>
</protein>
<dbReference type="OrthoDB" id="4586300at2759"/>
<dbReference type="AlphaFoldDB" id="A0A9Q8PA38"/>
<dbReference type="RefSeq" id="XP_047763047.1">
    <property type="nucleotide sequence ID" value="XM_047906703.1"/>
</dbReference>
<accession>A0A9Q8PA38</accession>
<reference evidence="3" key="1">
    <citation type="submission" date="2021-12" db="EMBL/GenBank/DDBJ databases">
        <authorList>
            <person name="Zaccaron A."/>
            <person name="Stergiopoulos I."/>
        </authorList>
    </citation>
    <scope>NUCLEOTIDE SEQUENCE</scope>
    <source>
        <strain evidence="3">Race5_Kim</strain>
    </source>
</reference>
<reference evidence="3" key="2">
    <citation type="journal article" date="2022" name="Microb. Genom.">
        <title>A chromosome-scale genome assembly of the tomato pathogen Cladosporium fulvum reveals a compartmentalized genome architecture and the presence of a dispensable chromosome.</title>
        <authorList>
            <person name="Zaccaron A.Z."/>
            <person name="Chen L.H."/>
            <person name="Samaras A."/>
            <person name="Stergiopoulos I."/>
        </authorList>
    </citation>
    <scope>NUCLEOTIDE SEQUENCE</scope>
    <source>
        <strain evidence="3">Race5_Kim</strain>
    </source>
</reference>
<feature type="coiled-coil region" evidence="1">
    <location>
        <begin position="21"/>
        <end position="52"/>
    </location>
</feature>
<evidence type="ECO:0000313" key="3">
    <source>
        <dbReference type="EMBL" id="UJO18681.1"/>
    </source>
</evidence>
<evidence type="ECO:0000313" key="4">
    <source>
        <dbReference type="Proteomes" id="UP000756132"/>
    </source>
</evidence>
<organism evidence="3 4">
    <name type="scientific">Passalora fulva</name>
    <name type="common">Tomato leaf mold</name>
    <name type="synonym">Cladosporium fulvum</name>
    <dbReference type="NCBI Taxonomy" id="5499"/>
    <lineage>
        <taxon>Eukaryota</taxon>
        <taxon>Fungi</taxon>
        <taxon>Dikarya</taxon>
        <taxon>Ascomycota</taxon>
        <taxon>Pezizomycotina</taxon>
        <taxon>Dothideomycetes</taxon>
        <taxon>Dothideomycetidae</taxon>
        <taxon>Mycosphaerellales</taxon>
        <taxon>Mycosphaerellaceae</taxon>
        <taxon>Fulvia</taxon>
    </lineage>
</organism>
<dbReference type="OMA" id="FESHSEW"/>